<reference evidence="2 3" key="1">
    <citation type="submission" date="2016-09" db="EMBL/GenBank/DDBJ databases">
        <authorList>
            <person name="Doonan J."/>
            <person name="Pachebat J.A."/>
            <person name="Golyshin P.N."/>
            <person name="Denman S."/>
            <person name="Mcdonald J.E."/>
        </authorList>
    </citation>
    <scope>NUCLEOTIDE SEQUENCE [LARGE SCALE GENOMIC DNA]</scope>
    <source>
        <strain evidence="2 3">FRB141</strain>
    </source>
</reference>
<dbReference type="GeneID" id="70905411"/>
<dbReference type="EMBL" id="MJLX01000052">
    <property type="protein sequence ID" value="RLM19758.1"/>
    <property type="molecule type" value="Genomic_DNA"/>
</dbReference>
<feature type="region of interest" description="Disordered" evidence="1">
    <location>
        <begin position="1"/>
        <end position="38"/>
    </location>
</feature>
<accession>A0AAE8ER52</accession>
<dbReference type="RefSeq" id="WP_048637747.1">
    <property type="nucleotide sequence ID" value="NZ_CGIG01000001.1"/>
</dbReference>
<dbReference type="AlphaFoldDB" id="A0AAE8ER52"/>
<feature type="compositionally biased region" description="Polar residues" evidence="1">
    <location>
        <begin position="29"/>
        <end position="38"/>
    </location>
</feature>
<dbReference type="KEGG" id="bgj:AWC36_01320"/>
<organism evidence="2 3">
    <name type="scientific">Brenneria goodwinii</name>
    <dbReference type="NCBI Taxonomy" id="1109412"/>
    <lineage>
        <taxon>Bacteria</taxon>
        <taxon>Pseudomonadati</taxon>
        <taxon>Pseudomonadota</taxon>
        <taxon>Gammaproteobacteria</taxon>
        <taxon>Enterobacterales</taxon>
        <taxon>Pectobacteriaceae</taxon>
        <taxon>Brenneria</taxon>
    </lineage>
</organism>
<evidence type="ECO:0000256" key="1">
    <source>
        <dbReference type="SAM" id="MobiDB-lite"/>
    </source>
</evidence>
<feature type="compositionally biased region" description="Basic and acidic residues" evidence="1">
    <location>
        <begin position="15"/>
        <end position="27"/>
    </location>
</feature>
<comment type="caution">
    <text evidence="2">The sequence shown here is derived from an EMBL/GenBank/DDBJ whole genome shotgun (WGS) entry which is preliminary data.</text>
</comment>
<name>A0AAE8ER52_9GAMM</name>
<protein>
    <submittedName>
        <fullName evidence="2">Uncharacterized protein</fullName>
    </submittedName>
</protein>
<evidence type="ECO:0000313" key="2">
    <source>
        <dbReference type="EMBL" id="RLM19758.1"/>
    </source>
</evidence>
<proteinExistence type="predicted"/>
<dbReference type="Proteomes" id="UP000285972">
    <property type="component" value="Unassembled WGS sequence"/>
</dbReference>
<gene>
    <name evidence="2" type="ORF">BIY26_16755</name>
</gene>
<sequence length="69" mass="7800">MGHLLFLTGTKSRTAPRDSHKPTKEEISSFPSRQQQEQLDSNLTYITHAISQQKPDIVSTDSIKETEKS</sequence>
<evidence type="ECO:0000313" key="3">
    <source>
        <dbReference type="Proteomes" id="UP000285972"/>
    </source>
</evidence>